<dbReference type="AlphaFoldDB" id="A0A381NUQ5"/>
<dbReference type="PANTHER" id="PTHR36174">
    <property type="entry name" value="LIPID II:GLYCINE GLYCYLTRANSFERASE"/>
    <property type="match status" value="1"/>
</dbReference>
<reference evidence="2" key="1">
    <citation type="submission" date="2018-05" db="EMBL/GenBank/DDBJ databases">
        <authorList>
            <person name="Lanie J.A."/>
            <person name="Ng W.-L."/>
            <person name="Kazmierczak K.M."/>
            <person name="Andrzejewski T.M."/>
            <person name="Davidsen T.M."/>
            <person name="Wayne K.J."/>
            <person name="Tettelin H."/>
            <person name="Glass J.I."/>
            <person name="Rusch D."/>
            <person name="Podicherti R."/>
            <person name="Tsui H.-C.T."/>
            <person name="Winkler M.E."/>
        </authorList>
    </citation>
    <scope>NUCLEOTIDE SEQUENCE</scope>
</reference>
<name>A0A381NUQ5_9ZZZZ</name>
<accession>A0A381NUQ5</accession>
<protein>
    <recommendedName>
        <fullName evidence="1">BioF2-like acetyltransferase domain-containing protein</fullName>
    </recommendedName>
</protein>
<dbReference type="EMBL" id="UINC01000610">
    <property type="protein sequence ID" value="SUZ58280.1"/>
    <property type="molecule type" value="Genomic_DNA"/>
</dbReference>
<dbReference type="SUPFAM" id="SSF55729">
    <property type="entry name" value="Acyl-CoA N-acyltransferases (Nat)"/>
    <property type="match status" value="1"/>
</dbReference>
<dbReference type="PANTHER" id="PTHR36174:SF1">
    <property type="entry name" value="LIPID II:GLYCINE GLYCYLTRANSFERASE"/>
    <property type="match status" value="1"/>
</dbReference>
<dbReference type="Pfam" id="PF13480">
    <property type="entry name" value="Acetyltransf_6"/>
    <property type="match status" value="1"/>
</dbReference>
<evidence type="ECO:0000313" key="2">
    <source>
        <dbReference type="EMBL" id="SUZ58280.1"/>
    </source>
</evidence>
<proteinExistence type="predicted"/>
<gene>
    <name evidence="2" type="ORF">METZ01_LOCUS11134</name>
</gene>
<sequence>MFTVDKLSKDNYGPWDSFVKNANNGTIFHLRKFFSYHPNDRFIDHSIEFYKNNSLFSVFPAAELMINKKRLLVSHPGATVGSFVVSEHLSISDSFKLIESLIEYAKENKFDGIRLTLPPIFYHNRASNYIDYSLLKHGFEYVKREITSTLFIESDKGSILKKFRPSHARAVRKAEDIGVEIKITNRVEEFYNILKENLKIRHGVNPTHTLKEIYKLIDLFPDSINLFGAFYKGEMIAGVLNFIIKDDVALAFYISHKEESQELRPLNILFYSIFNWALKEKIKVYDFGIFTVDGDPNMGLGRFKENFGASGIFRDTFQITL</sequence>
<dbReference type="Gene3D" id="3.40.630.30">
    <property type="match status" value="1"/>
</dbReference>
<dbReference type="InterPro" id="IPR016181">
    <property type="entry name" value="Acyl_CoA_acyltransferase"/>
</dbReference>
<dbReference type="InterPro" id="IPR038740">
    <property type="entry name" value="BioF2-like_GNAT_dom"/>
</dbReference>
<dbReference type="InterPro" id="IPR050644">
    <property type="entry name" value="PG_Glycine_Bridge_Synth"/>
</dbReference>
<evidence type="ECO:0000259" key="1">
    <source>
        <dbReference type="Pfam" id="PF13480"/>
    </source>
</evidence>
<organism evidence="2">
    <name type="scientific">marine metagenome</name>
    <dbReference type="NCBI Taxonomy" id="408172"/>
    <lineage>
        <taxon>unclassified sequences</taxon>
        <taxon>metagenomes</taxon>
        <taxon>ecological metagenomes</taxon>
    </lineage>
</organism>
<feature type="domain" description="BioF2-like acetyltransferase" evidence="1">
    <location>
        <begin position="161"/>
        <end position="289"/>
    </location>
</feature>